<proteinExistence type="predicted"/>
<dbReference type="SUPFAM" id="SSF109854">
    <property type="entry name" value="DinB/YfiT-like putative metalloenzymes"/>
    <property type="match status" value="1"/>
</dbReference>
<organism evidence="2 3">
    <name type="scientific">Niabella digestorum</name>
    <dbReference type="NCBI Taxonomy" id="3117701"/>
    <lineage>
        <taxon>Bacteria</taxon>
        <taxon>Pseudomonadati</taxon>
        <taxon>Bacteroidota</taxon>
        <taxon>Chitinophagia</taxon>
        <taxon>Chitinophagales</taxon>
        <taxon>Chitinophagaceae</taxon>
        <taxon>Niabella</taxon>
    </lineage>
</organism>
<name>A0ABU7RE89_9BACT</name>
<dbReference type="InterPro" id="IPR024775">
    <property type="entry name" value="DinB-like"/>
</dbReference>
<sequence>MVQQREVWLRGQSTAGIHPLLQPVVDALLQAREEIEALMQDFPDHLLWERPAGCASVGFHLLHITGVLDRLITYAEGKSLTAAQFEYLQNETVPQSKTGKELTNILNKQIDLTINRLKQFQDHFTERRTVGRAALPSTVMGLCTHAAEHTMRHTGQLLVTTKILLHNNNV</sequence>
<dbReference type="InterPro" id="IPR034660">
    <property type="entry name" value="DinB/YfiT-like"/>
</dbReference>
<dbReference type="Proteomes" id="UP001357452">
    <property type="component" value="Unassembled WGS sequence"/>
</dbReference>
<gene>
    <name evidence="2" type="ORF">V2H41_03370</name>
</gene>
<dbReference type="EMBL" id="JAZGLY010000002">
    <property type="protein sequence ID" value="MEE6186303.1"/>
    <property type="molecule type" value="Genomic_DNA"/>
</dbReference>
<reference evidence="2 3" key="1">
    <citation type="submission" date="2024-01" db="EMBL/GenBank/DDBJ databases">
        <title>Niabella digestum sp. nov., isolated from waste digestion system.</title>
        <authorList>
            <person name="Zhang L."/>
        </authorList>
    </citation>
    <scope>NUCLEOTIDE SEQUENCE [LARGE SCALE GENOMIC DNA]</scope>
    <source>
        <strain evidence="2 3">A18</strain>
    </source>
</reference>
<protein>
    <submittedName>
        <fullName evidence="2">DinB family protein</fullName>
    </submittedName>
</protein>
<accession>A0ABU7RE89</accession>
<comment type="caution">
    <text evidence="2">The sequence shown here is derived from an EMBL/GenBank/DDBJ whole genome shotgun (WGS) entry which is preliminary data.</text>
</comment>
<keyword evidence="3" id="KW-1185">Reference proteome</keyword>
<feature type="domain" description="DinB-like" evidence="1">
    <location>
        <begin position="28"/>
        <end position="157"/>
    </location>
</feature>
<dbReference type="Pfam" id="PF12867">
    <property type="entry name" value="DinB_2"/>
    <property type="match status" value="1"/>
</dbReference>
<evidence type="ECO:0000313" key="3">
    <source>
        <dbReference type="Proteomes" id="UP001357452"/>
    </source>
</evidence>
<dbReference type="RefSeq" id="WP_330973713.1">
    <property type="nucleotide sequence ID" value="NZ_JAZGLY010000002.1"/>
</dbReference>
<evidence type="ECO:0000313" key="2">
    <source>
        <dbReference type="EMBL" id="MEE6186303.1"/>
    </source>
</evidence>
<evidence type="ECO:0000259" key="1">
    <source>
        <dbReference type="Pfam" id="PF12867"/>
    </source>
</evidence>
<dbReference type="Gene3D" id="1.20.120.450">
    <property type="entry name" value="dinb family like domain"/>
    <property type="match status" value="1"/>
</dbReference>